<dbReference type="PANTHER" id="PTHR11693">
    <property type="entry name" value="ATP SYNTHASE GAMMA CHAIN"/>
    <property type="match status" value="1"/>
</dbReference>
<dbReference type="RefSeq" id="WP_259102318.1">
    <property type="nucleotide sequence ID" value="NZ_CP130454.1"/>
</dbReference>
<evidence type="ECO:0000256" key="2">
    <source>
        <dbReference type="ARBA" id="ARBA00004170"/>
    </source>
</evidence>
<dbReference type="PRINTS" id="PR00126">
    <property type="entry name" value="ATPASEGAMMA"/>
</dbReference>
<keyword evidence="7 10" id="KW-0472">Membrane</keyword>
<reference evidence="11 12" key="1">
    <citation type="submission" date="2022-08" db="EMBL/GenBank/DDBJ databases">
        <title>Bacterial and archaeal communities from various locations to study Microbial Dark Matter (Phase II).</title>
        <authorList>
            <person name="Stepanauskas R."/>
        </authorList>
    </citation>
    <scope>NUCLEOTIDE SEQUENCE [LARGE SCALE GENOMIC DNA]</scope>
    <source>
        <strain evidence="11 12">PD1</strain>
    </source>
</reference>
<evidence type="ECO:0000256" key="6">
    <source>
        <dbReference type="ARBA" id="ARBA00023065"/>
    </source>
</evidence>
<dbReference type="InterPro" id="IPR000131">
    <property type="entry name" value="ATP_synth_F1_gsu"/>
</dbReference>
<dbReference type="EMBL" id="JANUCP010000012">
    <property type="protein sequence ID" value="MCS3921268.1"/>
    <property type="molecule type" value="Genomic_DNA"/>
</dbReference>
<protein>
    <recommendedName>
        <fullName evidence="10">ATP synthase gamma chain</fullName>
    </recommendedName>
    <alternativeName>
        <fullName evidence="10">ATP synthase F1 sector gamma subunit</fullName>
    </alternativeName>
    <alternativeName>
        <fullName evidence="10">F-ATPase gamma subunit</fullName>
    </alternativeName>
</protein>
<name>A0ABT2EWG9_9BACT</name>
<dbReference type="NCBIfam" id="TIGR01146">
    <property type="entry name" value="ATPsyn_F1gamma"/>
    <property type="match status" value="1"/>
</dbReference>
<evidence type="ECO:0000256" key="1">
    <source>
        <dbReference type="ARBA" id="ARBA00003456"/>
    </source>
</evidence>
<keyword evidence="6 10" id="KW-0406">Ion transport</keyword>
<dbReference type="Gene3D" id="1.10.287.80">
    <property type="entry name" value="ATP synthase, gamma subunit, helix hairpin domain"/>
    <property type="match status" value="2"/>
</dbReference>
<dbReference type="SUPFAM" id="SSF52943">
    <property type="entry name" value="ATP synthase (F1-ATPase), gamma subunit"/>
    <property type="match status" value="1"/>
</dbReference>
<dbReference type="InterPro" id="IPR035968">
    <property type="entry name" value="ATP_synth_F1_ATPase_gsu"/>
</dbReference>
<dbReference type="Proteomes" id="UP001204798">
    <property type="component" value="Unassembled WGS sequence"/>
</dbReference>
<dbReference type="Gene3D" id="3.40.1380.10">
    <property type="match status" value="1"/>
</dbReference>
<keyword evidence="5 10" id="KW-0375">Hydrogen ion transport</keyword>
<keyword evidence="12" id="KW-1185">Reference proteome</keyword>
<proteinExistence type="inferred from homology"/>
<evidence type="ECO:0000256" key="5">
    <source>
        <dbReference type="ARBA" id="ARBA00022781"/>
    </source>
</evidence>
<organism evidence="11 12">
    <name type="scientific">Candidatus Fervidibacter sacchari</name>
    <dbReference type="NCBI Taxonomy" id="1448929"/>
    <lineage>
        <taxon>Bacteria</taxon>
        <taxon>Candidatus Fervidibacterota</taxon>
        <taxon>Candidatus Fervidibacter</taxon>
    </lineage>
</organism>
<comment type="subcellular location">
    <subcellularLocation>
        <location evidence="10">Cell membrane</location>
        <topology evidence="10">Peripheral membrane protein</topology>
    </subcellularLocation>
    <subcellularLocation>
        <location evidence="2">Membrane</location>
        <topology evidence="2">Peripheral membrane protein</topology>
    </subcellularLocation>
</comment>
<sequence length="296" mass="33591">MAVQSLRAIRRKIRAVRNLQKIMTAMKMVAAARLRRVQDRVLAGKPYTEKMRWLIETLAPHLPAIEHPLLQVRPVQKRGLVVITGDKGLCGAYNSNIIRTAQAFMSQNGAAPFVLYCIGRKGHDFFARRGFAVVRFRPQLPVTAPFSDFRAVAQDIAQWFTNGEVDEVHIVYGEFVNALVQRPKIVQLLPIKTDSAKDEGRGTREVVREYIFEPKAPELLALLLPRYLEHQVYHILLESLASENAARMNAMSQAADNAEELIRQLTLQANKIRQWNITKELLEITTAVEAMRRASD</sequence>
<keyword evidence="9 10" id="KW-0066">ATP synthesis</keyword>
<gene>
    <name evidence="10" type="primary">atpG</name>
    <name evidence="11" type="ORF">M2350_003717</name>
</gene>
<dbReference type="CDD" id="cd12151">
    <property type="entry name" value="F1-ATPase_gamma"/>
    <property type="match status" value="1"/>
</dbReference>
<keyword evidence="4 10" id="KW-0813">Transport</keyword>
<evidence type="ECO:0000256" key="10">
    <source>
        <dbReference type="HAMAP-Rule" id="MF_00815"/>
    </source>
</evidence>
<keyword evidence="8 10" id="KW-0139">CF(1)</keyword>
<evidence type="ECO:0000256" key="9">
    <source>
        <dbReference type="ARBA" id="ARBA00023310"/>
    </source>
</evidence>
<keyword evidence="10" id="KW-1003">Cell membrane</keyword>
<evidence type="ECO:0000313" key="12">
    <source>
        <dbReference type="Proteomes" id="UP001204798"/>
    </source>
</evidence>
<evidence type="ECO:0000256" key="8">
    <source>
        <dbReference type="ARBA" id="ARBA00023196"/>
    </source>
</evidence>
<evidence type="ECO:0000313" key="11">
    <source>
        <dbReference type="EMBL" id="MCS3921268.1"/>
    </source>
</evidence>
<comment type="caution">
    <text evidence="11">The sequence shown here is derived from an EMBL/GenBank/DDBJ whole genome shotgun (WGS) entry which is preliminary data.</text>
</comment>
<dbReference type="HAMAP" id="MF_00815">
    <property type="entry name" value="ATP_synth_gamma_bact"/>
    <property type="match status" value="1"/>
</dbReference>
<comment type="similarity">
    <text evidence="3 10">Belongs to the ATPase gamma chain family.</text>
</comment>
<evidence type="ECO:0000256" key="7">
    <source>
        <dbReference type="ARBA" id="ARBA00023136"/>
    </source>
</evidence>
<evidence type="ECO:0000256" key="4">
    <source>
        <dbReference type="ARBA" id="ARBA00022448"/>
    </source>
</evidence>
<comment type="subunit">
    <text evidence="10">F-type ATPases have 2 components, CF(1) - the catalytic core - and CF(0) - the membrane proton channel. CF(1) has five subunits: alpha(3), beta(3), gamma(1), delta(1), epsilon(1). CF(0) has three main subunits: a, b and c.</text>
</comment>
<comment type="function">
    <text evidence="1 10">Produces ATP from ADP in the presence of a proton gradient across the membrane. The gamma chain is believed to be important in regulating ATPase activity and the flow of protons through the CF(0) complex.</text>
</comment>
<evidence type="ECO:0000256" key="3">
    <source>
        <dbReference type="ARBA" id="ARBA00007681"/>
    </source>
</evidence>
<dbReference type="PANTHER" id="PTHR11693:SF22">
    <property type="entry name" value="ATP SYNTHASE SUBUNIT GAMMA, MITOCHONDRIAL"/>
    <property type="match status" value="1"/>
</dbReference>
<dbReference type="Pfam" id="PF00231">
    <property type="entry name" value="ATP-synt"/>
    <property type="match status" value="1"/>
</dbReference>
<accession>A0ABT2EWG9</accession>